<dbReference type="Proteomes" id="UP001595712">
    <property type="component" value="Unassembled WGS sequence"/>
</dbReference>
<comment type="similarity">
    <text evidence="1">Belongs to the pseudomonas-type ThrB family.</text>
</comment>
<dbReference type="EMBL" id="JBHRWO010000004">
    <property type="protein sequence ID" value="MFC3491447.1"/>
    <property type="molecule type" value="Genomic_DNA"/>
</dbReference>
<dbReference type="Gene3D" id="3.90.1200.10">
    <property type="match status" value="1"/>
</dbReference>
<organism evidence="3 4">
    <name type="scientific">Glycomyces rhizosphaerae</name>
    <dbReference type="NCBI Taxonomy" id="2054422"/>
    <lineage>
        <taxon>Bacteria</taxon>
        <taxon>Bacillati</taxon>
        <taxon>Actinomycetota</taxon>
        <taxon>Actinomycetes</taxon>
        <taxon>Glycomycetales</taxon>
        <taxon>Glycomycetaceae</taxon>
        <taxon>Glycomyces</taxon>
    </lineage>
</organism>
<evidence type="ECO:0000313" key="4">
    <source>
        <dbReference type="Proteomes" id="UP001595712"/>
    </source>
</evidence>
<reference evidence="4" key="1">
    <citation type="journal article" date="2019" name="Int. J. Syst. Evol. Microbiol.">
        <title>The Global Catalogue of Microorganisms (GCM) 10K type strain sequencing project: providing services to taxonomists for standard genome sequencing and annotation.</title>
        <authorList>
            <consortium name="The Broad Institute Genomics Platform"/>
            <consortium name="The Broad Institute Genome Sequencing Center for Infectious Disease"/>
            <person name="Wu L."/>
            <person name="Ma J."/>
        </authorList>
    </citation>
    <scope>NUCLEOTIDE SEQUENCE [LARGE SCALE GENOMIC DNA]</scope>
    <source>
        <strain evidence="4">CGMCC 4.7396</strain>
    </source>
</reference>
<dbReference type="PANTHER" id="PTHR21064:SF6">
    <property type="entry name" value="AMINOGLYCOSIDE PHOSPHOTRANSFERASE DOMAIN-CONTAINING PROTEIN"/>
    <property type="match status" value="1"/>
</dbReference>
<dbReference type="Gene3D" id="3.30.200.20">
    <property type="entry name" value="Phosphorylase Kinase, domain 1"/>
    <property type="match status" value="1"/>
</dbReference>
<evidence type="ECO:0000256" key="1">
    <source>
        <dbReference type="ARBA" id="ARBA00038240"/>
    </source>
</evidence>
<gene>
    <name evidence="3" type="ORF">ACFO8M_02960</name>
</gene>
<comment type="caution">
    <text evidence="3">The sequence shown here is derived from an EMBL/GenBank/DDBJ whole genome shotgun (WGS) entry which is preliminary data.</text>
</comment>
<keyword evidence="4" id="KW-1185">Reference proteome</keyword>
<dbReference type="InterPro" id="IPR011009">
    <property type="entry name" value="Kinase-like_dom_sf"/>
</dbReference>
<name>A0ABV7PX33_9ACTN</name>
<dbReference type="InterPro" id="IPR002575">
    <property type="entry name" value="Aminoglycoside_PTrfase"/>
</dbReference>
<evidence type="ECO:0000313" key="3">
    <source>
        <dbReference type="EMBL" id="MFC3491447.1"/>
    </source>
</evidence>
<dbReference type="InterPro" id="IPR050249">
    <property type="entry name" value="Pseudomonas-type_ThrB"/>
</dbReference>
<proteinExistence type="inferred from homology"/>
<evidence type="ECO:0000259" key="2">
    <source>
        <dbReference type="Pfam" id="PF01636"/>
    </source>
</evidence>
<protein>
    <submittedName>
        <fullName evidence="3">Phosphotransferase</fullName>
    </submittedName>
</protein>
<dbReference type="PANTHER" id="PTHR21064">
    <property type="entry name" value="AMINOGLYCOSIDE PHOSPHOTRANSFERASE DOMAIN-CONTAINING PROTEIN-RELATED"/>
    <property type="match status" value="1"/>
</dbReference>
<dbReference type="Pfam" id="PF01636">
    <property type="entry name" value="APH"/>
    <property type="match status" value="1"/>
</dbReference>
<accession>A0ABV7PX33</accession>
<dbReference type="RefSeq" id="WP_387970256.1">
    <property type="nucleotide sequence ID" value="NZ_JBHRWO010000004.1"/>
</dbReference>
<feature type="domain" description="Aminoglycoside phosphotransferase" evidence="2">
    <location>
        <begin position="29"/>
        <end position="278"/>
    </location>
</feature>
<dbReference type="SUPFAM" id="SSF56112">
    <property type="entry name" value="Protein kinase-like (PK-like)"/>
    <property type="match status" value="1"/>
</dbReference>
<sequence>MIPESEQPSPAAPADLLAAVYELGAVHEVRFLPDGRMNRNWRLDCDRGSFALKHLTDRDPAVARRNLGLLDRLAAAGIPVAAPVATTTGELVCEIEGNAYYLCEWVEGGHFGAEMTLGQAEHMGVMIGRIHEVLADPGFGLPAPQPVHATVNDPEAALAESERFLKLATQNAPQDPFDRAAVPVLHRRLDLIAAHAHLRPEPTTATGPFGWTHGDCQNFNLIWSGDRIKAVIDWDRIRVGPYADELVRAATWQFCEPNGHIDLPKVAAFLAGYRSVRPIDRAVLAAAARRRWWKMLSHPWTLVFHYDRKDNSCDDLFFNDDRLMTWWSTNLAAVEATFGA</sequence>